<dbReference type="HOGENOM" id="CLU_082632_7_2_6"/>
<reference evidence="10 11" key="1">
    <citation type="journal article" date="2012" name="Stand. Genomic Sci.">
        <title>Complete genome sequence of the melanogenic marine bacterium Marinomonas mediterranea type strain (MMB-1(T)).</title>
        <authorList>
            <person name="Lucas-Elio P."/>
            <person name="Goodwin L."/>
            <person name="Woyke T."/>
            <person name="Pitluck S."/>
            <person name="Nolan M."/>
            <person name="Kyrpides N.C."/>
            <person name="Detter J.C."/>
            <person name="Copeland A."/>
            <person name="Teshima H."/>
            <person name="Bruce D."/>
            <person name="Detter C."/>
            <person name="Tapia R."/>
            <person name="Han S."/>
            <person name="Land M.L."/>
            <person name="Ivanova N."/>
            <person name="Mikhailova N."/>
            <person name="Johnston A.W."/>
            <person name="Sanchez-Amat A."/>
        </authorList>
    </citation>
    <scope>NUCLEOTIDE SEQUENCE [LARGE SCALE GENOMIC DNA]</scope>
    <source>
        <strain evidence="11">ATCC 700492 / JCM 21426 / NBRC 103028 / MMB-1</strain>
    </source>
</reference>
<dbReference type="Gene3D" id="3.10.20.30">
    <property type="match status" value="1"/>
</dbReference>
<protein>
    <submittedName>
        <fullName evidence="10">Ferredoxin</fullName>
    </submittedName>
</protein>
<dbReference type="GO" id="GO:0051537">
    <property type="term" value="F:2 iron, 2 sulfur cluster binding"/>
    <property type="evidence" value="ECO:0007669"/>
    <property type="project" value="UniProtKB-KW"/>
</dbReference>
<evidence type="ECO:0000256" key="7">
    <source>
        <dbReference type="ARBA" id="ARBA00023014"/>
    </source>
</evidence>
<keyword evidence="2" id="KW-0813">Transport</keyword>
<keyword evidence="3" id="KW-0001">2Fe-2S</keyword>
<evidence type="ECO:0000256" key="8">
    <source>
        <dbReference type="ARBA" id="ARBA00034078"/>
    </source>
</evidence>
<keyword evidence="4" id="KW-0479">Metal-binding</keyword>
<evidence type="ECO:0000256" key="6">
    <source>
        <dbReference type="ARBA" id="ARBA00023004"/>
    </source>
</evidence>
<dbReference type="AlphaFoldDB" id="F2JZA2"/>
<dbReference type="STRING" id="717774.Marme_3979"/>
<dbReference type="OrthoDB" id="9806195at2"/>
<evidence type="ECO:0000256" key="1">
    <source>
        <dbReference type="ARBA" id="ARBA00007874"/>
    </source>
</evidence>
<evidence type="ECO:0000313" key="10">
    <source>
        <dbReference type="EMBL" id="ADZ93187.1"/>
    </source>
</evidence>
<organism evidence="10 11">
    <name type="scientific">Marinomonas mediterranea (strain ATCC 700492 / JCM 21426 / NBRC 103028 / MMB-1)</name>
    <dbReference type="NCBI Taxonomy" id="717774"/>
    <lineage>
        <taxon>Bacteria</taxon>
        <taxon>Pseudomonadati</taxon>
        <taxon>Pseudomonadota</taxon>
        <taxon>Gammaproteobacteria</taxon>
        <taxon>Oceanospirillales</taxon>
        <taxon>Oceanospirillaceae</taxon>
        <taxon>Marinomonas</taxon>
    </lineage>
</organism>
<dbReference type="PROSITE" id="PS51085">
    <property type="entry name" value="2FE2S_FER_2"/>
    <property type="match status" value="1"/>
</dbReference>
<dbReference type="RefSeq" id="WP_013663089.1">
    <property type="nucleotide sequence ID" value="NC_015276.1"/>
</dbReference>
<comment type="cofactor">
    <cofactor evidence="8">
        <name>[2Fe-2S] cluster</name>
        <dbReference type="ChEBI" id="CHEBI:190135"/>
    </cofactor>
</comment>
<dbReference type="InterPro" id="IPR036010">
    <property type="entry name" value="2Fe-2S_ferredoxin-like_sf"/>
</dbReference>
<dbReference type="CDD" id="cd00207">
    <property type="entry name" value="fer2"/>
    <property type="match status" value="1"/>
</dbReference>
<feature type="domain" description="2Fe-2S ferredoxin-type" evidence="9">
    <location>
        <begin position="8"/>
        <end position="104"/>
    </location>
</feature>
<keyword evidence="5" id="KW-0249">Electron transport</keyword>
<dbReference type="EMBL" id="CP002583">
    <property type="protein sequence ID" value="ADZ93187.1"/>
    <property type="molecule type" value="Genomic_DNA"/>
</dbReference>
<comment type="similarity">
    <text evidence="1">Belongs to the 2Fe2S plant-type ferredoxin family.</text>
</comment>
<dbReference type="SUPFAM" id="SSF54292">
    <property type="entry name" value="2Fe-2S ferredoxin-like"/>
    <property type="match status" value="1"/>
</dbReference>
<keyword evidence="11" id="KW-1185">Reference proteome</keyword>
<dbReference type="eggNOG" id="COG1018">
    <property type="taxonomic scope" value="Bacteria"/>
</dbReference>
<proteinExistence type="inferred from homology"/>
<dbReference type="InterPro" id="IPR012675">
    <property type="entry name" value="Beta-grasp_dom_sf"/>
</dbReference>
<sequence>MTLEADSITIRLVDNSSEDRDSTTILVHDGETLLEAMLRRGIEIKHACRNAACGICLTPLLEGEIDYQGRIPRGLSKQEEEDGYILPCIATCKHAITLDSHRWSS</sequence>
<dbReference type="PROSITE" id="PS00197">
    <property type="entry name" value="2FE2S_FER_1"/>
    <property type="match status" value="1"/>
</dbReference>
<dbReference type="PANTHER" id="PTHR43112">
    <property type="entry name" value="FERREDOXIN"/>
    <property type="match status" value="1"/>
</dbReference>
<dbReference type="GO" id="GO:0046872">
    <property type="term" value="F:metal ion binding"/>
    <property type="evidence" value="ECO:0007669"/>
    <property type="project" value="UniProtKB-KW"/>
</dbReference>
<evidence type="ECO:0000256" key="4">
    <source>
        <dbReference type="ARBA" id="ARBA00022723"/>
    </source>
</evidence>
<dbReference type="InterPro" id="IPR006058">
    <property type="entry name" value="2Fe2S_fd_BS"/>
</dbReference>
<dbReference type="Proteomes" id="UP000001062">
    <property type="component" value="Chromosome"/>
</dbReference>
<evidence type="ECO:0000313" key="11">
    <source>
        <dbReference type="Proteomes" id="UP000001062"/>
    </source>
</evidence>
<evidence type="ECO:0000256" key="3">
    <source>
        <dbReference type="ARBA" id="ARBA00022714"/>
    </source>
</evidence>
<evidence type="ECO:0000256" key="5">
    <source>
        <dbReference type="ARBA" id="ARBA00022982"/>
    </source>
</evidence>
<dbReference type="PANTHER" id="PTHR43112:SF3">
    <property type="entry name" value="FERREDOXIN-2, CHLOROPLASTIC"/>
    <property type="match status" value="1"/>
</dbReference>
<evidence type="ECO:0000259" key="9">
    <source>
        <dbReference type="PROSITE" id="PS51085"/>
    </source>
</evidence>
<dbReference type="InterPro" id="IPR001041">
    <property type="entry name" value="2Fe-2S_ferredoxin-type"/>
</dbReference>
<evidence type="ECO:0000256" key="2">
    <source>
        <dbReference type="ARBA" id="ARBA00022448"/>
    </source>
</evidence>
<gene>
    <name evidence="10" type="ordered locus">Marme_3979</name>
</gene>
<dbReference type="PATRIC" id="fig|717774.3.peg.4105"/>
<dbReference type="KEGG" id="mme:Marme_3979"/>
<name>F2JZA2_MARM1</name>
<accession>F2JZA2</accession>
<dbReference type="Pfam" id="PF00111">
    <property type="entry name" value="Fer2"/>
    <property type="match status" value="1"/>
</dbReference>
<keyword evidence="7" id="KW-0411">Iron-sulfur</keyword>
<keyword evidence="6" id="KW-0408">Iron</keyword>